<dbReference type="InterPro" id="IPR010065">
    <property type="entry name" value="AA_ABC_transptr_permease_3TM"/>
</dbReference>
<feature type="transmembrane region" description="Helical" evidence="9">
    <location>
        <begin position="269"/>
        <end position="291"/>
    </location>
</feature>
<dbReference type="GO" id="GO:0043190">
    <property type="term" value="C:ATP-binding cassette (ABC) transporter complex"/>
    <property type="evidence" value="ECO:0007669"/>
    <property type="project" value="InterPro"/>
</dbReference>
<keyword evidence="4" id="KW-1003">Cell membrane</keyword>
<dbReference type="GO" id="GO:0022857">
    <property type="term" value="F:transmembrane transporter activity"/>
    <property type="evidence" value="ECO:0007669"/>
    <property type="project" value="InterPro"/>
</dbReference>
<dbReference type="InterPro" id="IPR000515">
    <property type="entry name" value="MetI-like"/>
</dbReference>
<organism evidence="11 12">
    <name type="scientific">Pontivivens ytuae</name>
    <dbReference type="NCBI Taxonomy" id="2789856"/>
    <lineage>
        <taxon>Bacteria</taxon>
        <taxon>Pseudomonadati</taxon>
        <taxon>Pseudomonadota</taxon>
        <taxon>Alphaproteobacteria</taxon>
        <taxon>Rhodobacterales</taxon>
        <taxon>Paracoccaceae</taxon>
        <taxon>Pontivivens</taxon>
    </lineage>
</organism>
<evidence type="ECO:0000256" key="8">
    <source>
        <dbReference type="ARBA" id="ARBA00023136"/>
    </source>
</evidence>
<dbReference type="Gene3D" id="1.10.3720.10">
    <property type="entry name" value="MetI-like"/>
    <property type="match status" value="2"/>
</dbReference>
<keyword evidence="8 9" id="KW-0472">Membrane</keyword>
<dbReference type="EMBL" id="CP064942">
    <property type="protein sequence ID" value="QPH52515.1"/>
    <property type="molecule type" value="Genomic_DNA"/>
</dbReference>
<protein>
    <submittedName>
        <fullName evidence="11">ABC transporter permease subunit</fullName>
    </submittedName>
</protein>
<proteinExistence type="inferred from homology"/>
<dbReference type="Proteomes" id="UP000594800">
    <property type="component" value="Chromosome"/>
</dbReference>
<evidence type="ECO:0000256" key="6">
    <source>
        <dbReference type="ARBA" id="ARBA00022970"/>
    </source>
</evidence>
<dbReference type="Pfam" id="PF00528">
    <property type="entry name" value="BPD_transp_1"/>
    <property type="match status" value="1"/>
</dbReference>
<dbReference type="SUPFAM" id="SSF161098">
    <property type="entry name" value="MetI-like"/>
    <property type="match status" value="1"/>
</dbReference>
<keyword evidence="12" id="KW-1185">Reference proteome</keyword>
<feature type="domain" description="ABC transmembrane type-1" evidence="10">
    <location>
        <begin position="93"/>
        <end position="395"/>
    </location>
</feature>
<dbReference type="PROSITE" id="PS50928">
    <property type="entry name" value="ABC_TM1"/>
    <property type="match status" value="1"/>
</dbReference>
<feature type="transmembrane region" description="Helical" evidence="9">
    <location>
        <begin position="229"/>
        <end position="249"/>
    </location>
</feature>
<evidence type="ECO:0000256" key="4">
    <source>
        <dbReference type="ARBA" id="ARBA00022475"/>
    </source>
</evidence>
<evidence type="ECO:0000256" key="1">
    <source>
        <dbReference type="ARBA" id="ARBA00004429"/>
    </source>
</evidence>
<evidence type="ECO:0000256" key="3">
    <source>
        <dbReference type="ARBA" id="ARBA00022448"/>
    </source>
</evidence>
<keyword evidence="6" id="KW-0029">Amino-acid transport</keyword>
<reference evidence="11 12" key="1">
    <citation type="submission" date="2020-11" db="EMBL/GenBank/DDBJ databases">
        <title>Description of Pontivivens ytuae sp. nov. isolated from deep sea sediment of Mariana Trench.</title>
        <authorList>
            <person name="Wang Z."/>
            <person name="Sun Q.-L."/>
            <person name="Xu X.-D."/>
            <person name="Tang Y.-Z."/>
            <person name="Zhang J."/>
        </authorList>
    </citation>
    <scope>NUCLEOTIDE SEQUENCE [LARGE SCALE GENOMIC DNA]</scope>
    <source>
        <strain evidence="11 12">MT2928</strain>
    </source>
</reference>
<evidence type="ECO:0000256" key="7">
    <source>
        <dbReference type="ARBA" id="ARBA00022989"/>
    </source>
</evidence>
<evidence type="ECO:0000256" key="5">
    <source>
        <dbReference type="ARBA" id="ARBA00022692"/>
    </source>
</evidence>
<feature type="transmembrane region" description="Helical" evidence="9">
    <location>
        <begin position="196"/>
        <end position="217"/>
    </location>
</feature>
<name>A0A7S9LPT5_9RHOB</name>
<keyword evidence="7 9" id="KW-1133">Transmembrane helix</keyword>
<dbReference type="GO" id="GO:0006865">
    <property type="term" value="P:amino acid transport"/>
    <property type="evidence" value="ECO:0007669"/>
    <property type="project" value="UniProtKB-KW"/>
</dbReference>
<comment type="similarity">
    <text evidence="2">Belongs to the binding-protein-dependent transport system permease family. HisMQ subfamily.</text>
</comment>
<dbReference type="AlphaFoldDB" id="A0A7S9LPT5"/>
<gene>
    <name evidence="11" type="ORF">I0K15_11830</name>
</gene>
<comment type="subcellular location">
    <subcellularLocation>
        <location evidence="1">Cell inner membrane</location>
        <topology evidence="1">Multi-pass membrane protein</topology>
    </subcellularLocation>
    <subcellularLocation>
        <location evidence="9">Cell membrane</location>
        <topology evidence="9">Multi-pass membrane protein</topology>
    </subcellularLocation>
</comment>
<evidence type="ECO:0000256" key="9">
    <source>
        <dbReference type="RuleBase" id="RU363032"/>
    </source>
</evidence>
<evidence type="ECO:0000313" key="11">
    <source>
        <dbReference type="EMBL" id="QPH52515.1"/>
    </source>
</evidence>
<feature type="transmembrane region" description="Helical" evidence="9">
    <location>
        <begin position="97"/>
        <end position="119"/>
    </location>
</feature>
<dbReference type="KEGG" id="poz:I0K15_11830"/>
<feature type="transmembrane region" description="Helical" evidence="9">
    <location>
        <begin position="131"/>
        <end position="152"/>
    </location>
</feature>
<keyword evidence="5 9" id="KW-0812">Transmembrane</keyword>
<evidence type="ECO:0000313" key="12">
    <source>
        <dbReference type="Proteomes" id="UP000594800"/>
    </source>
</evidence>
<dbReference type="CDD" id="cd06261">
    <property type="entry name" value="TM_PBP2"/>
    <property type="match status" value="2"/>
</dbReference>
<dbReference type="InterPro" id="IPR043429">
    <property type="entry name" value="ArtM/GltK/GlnP/TcyL/YhdX-like"/>
</dbReference>
<dbReference type="NCBIfam" id="TIGR01726">
    <property type="entry name" value="HEQRo_perm_3TM"/>
    <property type="match status" value="1"/>
</dbReference>
<feature type="transmembrane region" description="Helical" evidence="9">
    <location>
        <begin position="24"/>
        <end position="45"/>
    </location>
</feature>
<sequence length="407" mass="44584">MTAITDTQPDEGFRLSQLIYDTRYRSLTIQIIALILVLSGLGWLIRNAVRNLEAAGQDFNFGFLSNTSGYDIGQHLIEYSSQSTHLDATIVGLLNTLLVAVLGCIACTIIGVFMGVLRLSPNWIVRNIARVYVEVFRNVPTLLWIILVFAVLTESTPAPRAFRGEDPAASMLFFDSVAITNRGIYVPAITFEEGTATILTIVFLLSLVAIWGVRRWAKARQAATGETFPVLWTGLALFFVPVLLVNFILGGAMGLERPELAGFNFSGGVQLRSTFIALWLALSLYTGAFVAENVRAGILAVSKGQTEAAASLGLRPNRIMNLVVLPQALRVIVPPMISNYLNLTKNSSLAIAIGYQDLVGTLGNITRNQTGREMETVLLLMLIYVTISLTISFFGNLYNRSVTLKER</sequence>
<evidence type="ECO:0000256" key="2">
    <source>
        <dbReference type="ARBA" id="ARBA00010072"/>
    </source>
</evidence>
<dbReference type="PANTHER" id="PTHR30614">
    <property type="entry name" value="MEMBRANE COMPONENT OF AMINO ACID ABC TRANSPORTER"/>
    <property type="match status" value="1"/>
</dbReference>
<dbReference type="InterPro" id="IPR035906">
    <property type="entry name" value="MetI-like_sf"/>
</dbReference>
<feature type="transmembrane region" description="Helical" evidence="9">
    <location>
        <begin position="377"/>
        <end position="398"/>
    </location>
</feature>
<dbReference type="PANTHER" id="PTHR30614:SF37">
    <property type="entry name" value="AMINO-ACID ABC TRANSPORTER PERMEASE PROTEIN YHDX-RELATED"/>
    <property type="match status" value="1"/>
</dbReference>
<accession>A0A7S9LPT5</accession>
<keyword evidence="3 9" id="KW-0813">Transport</keyword>
<evidence type="ECO:0000259" key="10">
    <source>
        <dbReference type="PROSITE" id="PS50928"/>
    </source>
</evidence>
<dbReference type="RefSeq" id="WP_196101726.1">
    <property type="nucleotide sequence ID" value="NZ_CP064942.1"/>
</dbReference>